<dbReference type="InterPro" id="IPR052441">
    <property type="entry name" value="Armadillo-Ser/Thr_Kinase"/>
</dbReference>
<keyword evidence="1" id="KW-0677">Repeat</keyword>
<proteinExistence type="predicted"/>
<evidence type="ECO:0000313" key="4">
    <source>
        <dbReference type="EMBL" id="RXM28515.1"/>
    </source>
</evidence>
<dbReference type="PANTHER" id="PTHR46618:SF1">
    <property type="entry name" value="ARMADILLO REPEAT-CONTAINING PROTEIN 3"/>
    <property type="match status" value="1"/>
</dbReference>
<dbReference type="AlphaFoldDB" id="A0A444U027"/>
<evidence type="ECO:0000256" key="1">
    <source>
        <dbReference type="ARBA" id="ARBA00022737"/>
    </source>
</evidence>
<dbReference type="Pfam" id="PF00514">
    <property type="entry name" value="Arm"/>
    <property type="match status" value="2"/>
</dbReference>
<dbReference type="InterPro" id="IPR011989">
    <property type="entry name" value="ARM-like"/>
</dbReference>
<feature type="repeat" description="ARM" evidence="2">
    <location>
        <begin position="95"/>
        <end position="137"/>
    </location>
</feature>
<dbReference type="Proteomes" id="UP000289886">
    <property type="component" value="Unassembled WGS sequence"/>
</dbReference>
<evidence type="ECO:0000256" key="3">
    <source>
        <dbReference type="SAM" id="MobiDB-lite"/>
    </source>
</evidence>
<dbReference type="Gene3D" id="1.25.10.10">
    <property type="entry name" value="Leucine-rich Repeat Variant"/>
    <property type="match status" value="1"/>
</dbReference>
<reference evidence="4 5" key="1">
    <citation type="submission" date="2019-01" db="EMBL/GenBank/DDBJ databases">
        <title>Draft Genome and Complete Hox-Cluster Characterization of the Sterlet Sturgeon (Acipenser ruthenus).</title>
        <authorList>
            <person name="Wei Q."/>
        </authorList>
    </citation>
    <scope>NUCLEOTIDE SEQUENCE [LARGE SCALE GENOMIC DNA]</scope>
    <source>
        <strain evidence="4">WHYD16114868_AA</strain>
        <tissue evidence="4">Blood</tissue>
    </source>
</reference>
<sequence length="522" mass="58059">MDDVKKLLKKLDVIPSILARLAPAEDTLIHEFASLCLAYLSVEYTSKVQIFELDGLDTLFRLLSSPDPDVKKNSPECIYQLVQDFPSRAAIRELNGVPPLLELLKSKYPVIQKLALKTLATITHDAETRVALRENQGFEQLIEILGNNELNDLHVETLVVVSNCMEDMDTVQLIQQTGGLDKLLQLAETSTLPEVQMNAAKAITNTAQSNENRKILHEQEVEKTLVTLLRVDHEGLRTATCQAIAIMCENLASKDEFRKLAGIQPIVQLLNSENAEVKKAAALALSNLTNANHLNAKALNILQEIHLSTSRKNNFSEAALQRLFDSNLSIKYSFTGCLSSSNKITDGFYDYGKVKPDHKMITLEELYKQKVNQHRPVVFLNAKPPEPALTELPPVENKSPDSPGGRSPTPSKNSNKDKTPSKGKSKGKKEEEKTKEEEEIKIPQEVIVEKKQWLLPYDPIFHSLITNVTKSVLPLPNTKEQVVALAVSDTEGLGPKRAKLLLADNMVRLTVCAVSRKKDNSL</sequence>
<dbReference type="PROSITE" id="PS50176">
    <property type="entry name" value="ARM_REPEAT"/>
    <property type="match status" value="3"/>
</dbReference>
<dbReference type="InterPro" id="IPR000225">
    <property type="entry name" value="Armadillo"/>
</dbReference>
<gene>
    <name evidence="4" type="ORF">EOD39_9689</name>
</gene>
<feature type="compositionally biased region" description="Basic and acidic residues" evidence="3">
    <location>
        <begin position="428"/>
        <end position="438"/>
    </location>
</feature>
<feature type="repeat" description="ARM" evidence="2">
    <location>
        <begin position="261"/>
        <end position="289"/>
    </location>
</feature>
<evidence type="ECO:0000313" key="5">
    <source>
        <dbReference type="Proteomes" id="UP000289886"/>
    </source>
</evidence>
<organism evidence="4 5">
    <name type="scientific">Acipenser ruthenus</name>
    <name type="common">Sterlet sturgeon</name>
    <dbReference type="NCBI Taxonomy" id="7906"/>
    <lineage>
        <taxon>Eukaryota</taxon>
        <taxon>Metazoa</taxon>
        <taxon>Chordata</taxon>
        <taxon>Craniata</taxon>
        <taxon>Vertebrata</taxon>
        <taxon>Euteleostomi</taxon>
        <taxon>Actinopterygii</taxon>
        <taxon>Chondrostei</taxon>
        <taxon>Acipenseriformes</taxon>
        <taxon>Acipenseridae</taxon>
        <taxon>Acipenser</taxon>
    </lineage>
</organism>
<comment type="caution">
    <text evidence="4">The sequence shown here is derived from an EMBL/GenBank/DDBJ whole genome shotgun (WGS) entry which is preliminary data.</text>
</comment>
<dbReference type="PANTHER" id="PTHR46618">
    <property type="entry name" value="ARMADILLO REPEAT-CONTAINING PROTEIN 3"/>
    <property type="match status" value="1"/>
</dbReference>
<evidence type="ECO:0000256" key="2">
    <source>
        <dbReference type="PROSITE-ProRule" id="PRU00259"/>
    </source>
</evidence>
<dbReference type="InterPro" id="IPR016024">
    <property type="entry name" value="ARM-type_fold"/>
</dbReference>
<dbReference type="EMBL" id="SCEB01215632">
    <property type="protein sequence ID" value="RXM28515.1"/>
    <property type="molecule type" value="Genomic_DNA"/>
</dbReference>
<accession>A0A444U027</accession>
<keyword evidence="5" id="KW-1185">Reference proteome</keyword>
<dbReference type="SMART" id="SM00185">
    <property type="entry name" value="ARM"/>
    <property type="match status" value="5"/>
</dbReference>
<name>A0A444U027_ACIRT</name>
<feature type="repeat" description="ARM" evidence="2">
    <location>
        <begin position="178"/>
        <end position="221"/>
    </location>
</feature>
<feature type="region of interest" description="Disordered" evidence="3">
    <location>
        <begin position="384"/>
        <end position="438"/>
    </location>
</feature>
<protein>
    <submittedName>
        <fullName evidence="4">Armadillo repeat-containing protein 3</fullName>
    </submittedName>
</protein>
<dbReference type="SUPFAM" id="SSF48371">
    <property type="entry name" value="ARM repeat"/>
    <property type="match status" value="1"/>
</dbReference>